<dbReference type="Proteomes" id="UP001529380">
    <property type="component" value="Unassembled WGS sequence"/>
</dbReference>
<dbReference type="EMBL" id="JAUDCL010000011">
    <property type="protein sequence ID" value="MDM8201143.1"/>
    <property type="molecule type" value="Genomic_DNA"/>
</dbReference>
<reference evidence="1 2" key="3">
    <citation type="submission" date="2023-06" db="EMBL/GenBank/DDBJ databases">
        <authorList>
            <person name="Zeman M."/>
            <person name="Kubasova T."/>
            <person name="Jahodarova E."/>
            <person name="Nykrynova M."/>
            <person name="Rychlik I."/>
        </authorList>
    </citation>
    <scope>NUCLEOTIDE SEQUENCE [LARGE SCALE GENOMIC DNA]</scope>
    <source>
        <strain evidence="1 2">ET340</strain>
    </source>
</reference>
<gene>
    <name evidence="1" type="ORF">QUW08_07540</name>
</gene>
<name>A0ABT7US56_9FIRM</name>
<dbReference type="Pfam" id="PF13552">
    <property type="entry name" value="DUF4127"/>
    <property type="match status" value="1"/>
</dbReference>
<reference evidence="2" key="2">
    <citation type="submission" date="2023-06" db="EMBL/GenBank/DDBJ databases">
        <title>Identification and characterization of horizontal gene transfer across gut microbiota members of farm animals based on homology search.</title>
        <authorList>
            <person name="Zeman M."/>
            <person name="Kubasova T."/>
            <person name="Jahodarova E."/>
            <person name="Nykrynova M."/>
            <person name="Rychlik I."/>
        </authorList>
    </citation>
    <scope>NUCLEOTIDE SEQUENCE [LARGE SCALE GENOMIC DNA]</scope>
    <source>
        <strain evidence="2">ET340</strain>
    </source>
</reference>
<accession>A0ABT7US56</accession>
<evidence type="ECO:0000313" key="2">
    <source>
        <dbReference type="Proteomes" id="UP001529380"/>
    </source>
</evidence>
<protein>
    <submittedName>
        <fullName evidence="1">DUF4127 family protein</fullName>
    </submittedName>
</protein>
<dbReference type="RefSeq" id="WP_289599744.1">
    <property type="nucleotide sequence ID" value="NZ_JAUDCL010000011.1"/>
</dbReference>
<evidence type="ECO:0000313" key="1">
    <source>
        <dbReference type="EMBL" id="MDM8201143.1"/>
    </source>
</evidence>
<reference evidence="1 2" key="1">
    <citation type="submission" date="2023-06" db="EMBL/GenBank/DDBJ databases">
        <title>Identification and characterization of horizontal gene transfer across gut microbiota members of farm animals based on homology search.</title>
        <authorList>
            <person name="Schwarzerova J."/>
            <person name="Nykrynova M."/>
            <person name="Jureckova K."/>
            <person name="Cejkova D."/>
            <person name="Rychlik I."/>
        </authorList>
    </citation>
    <scope>NUCLEOTIDE SEQUENCE [LARGE SCALE GENOMIC DNA]</scope>
    <source>
        <strain evidence="1 2">ET340</strain>
    </source>
</reference>
<dbReference type="InterPro" id="IPR025394">
    <property type="entry name" value="DUF4127"/>
</dbReference>
<comment type="caution">
    <text evidence="1">The sequence shown here is derived from an EMBL/GenBank/DDBJ whole genome shotgun (WGS) entry which is preliminary data.</text>
</comment>
<sequence length="506" mass="57942">MPLKTMLYLPLDERPCNWLFPQMMTRGVAQLEMLTPPQELLGRKKTPADLEGLWAFVEENFSRSSCAVLSAEMLFLGGLLPSRLHHMSTAWIARCMERLRALKKSSPETRLYLFELIMRTPRYSSSDEEPDYYQEYGERIFRYGYLKDKQARQGLDAQEQEDLHSLANQIPPEHRADYEARRNFNAALLENVLELVRDGVVELLYIPQDDSCEFGYTAIDQKRIHQAIRRLGVEDKVYMHPGADEAGAELVARAWLELTGRSPRVYVEYGSLLAAQIIPLYEDRILGASVEQHLLACGCERWDDPWTADLILAVNAPGRVMQESADQQEGDVTYQSFRCLRAFVKRIGRFVEAGKPVAVADCAYANGGDLEFLRLMDKAGLLEKLVSYKGWNTACNTLGTTLAQGVFALAGQDRAQLRRNLLYHLLDDGLYQALVRAEVLCRVQQDGLSYFDLGTGARKYGEFARQRLLEHWRERLPSSFSDLASARFEIWFPWNRLFEIGITWRT</sequence>
<keyword evidence="2" id="KW-1185">Reference proteome</keyword>
<organism evidence="1 2">
    <name type="scientific">Allofournierella massiliensis</name>
    <dbReference type="NCBI Taxonomy" id="1650663"/>
    <lineage>
        <taxon>Bacteria</taxon>
        <taxon>Bacillati</taxon>
        <taxon>Bacillota</taxon>
        <taxon>Clostridia</taxon>
        <taxon>Eubacteriales</taxon>
        <taxon>Oscillospiraceae</taxon>
        <taxon>Allofournierella</taxon>
    </lineage>
</organism>
<proteinExistence type="predicted"/>